<dbReference type="InParanoid" id="A0A0U5JAA3"/>
<feature type="domain" description="Methyltransferase" evidence="5">
    <location>
        <begin position="58"/>
        <end position="156"/>
    </location>
</feature>
<dbReference type="Gene3D" id="1.10.150.290">
    <property type="entry name" value="S-adenosyl-L-methionine-dependent methyltransferases"/>
    <property type="match status" value="1"/>
</dbReference>
<dbReference type="PANTHER" id="PTHR43464">
    <property type="entry name" value="METHYLTRANSFERASE"/>
    <property type="match status" value="1"/>
</dbReference>
<dbReference type="SUPFAM" id="SSF53335">
    <property type="entry name" value="S-adenosyl-L-methionine-dependent methyltransferases"/>
    <property type="match status" value="1"/>
</dbReference>
<organism evidence="6 7">
    <name type="scientific">Candidatus Protochlamydia naegleriophila</name>
    <dbReference type="NCBI Taxonomy" id="389348"/>
    <lineage>
        <taxon>Bacteria</taxon>
        <taxon>Pseudomonadati</taxon>
        <taxon>Chlamydiota</taxon>
        <taxon>Chlamydiia</taxon>
        <taxon>Parachlamydiales</taxon>
        <taxon>Parachlamydiaceae</taxon>
        <taxon>Candidatus Protochlamydia</taxon>
    </lineage>
</organism>
<dbReference type="AlphaFoldDB" id="A0A0U5JAA3"/>
<evidence type="ECO:0000256" key="4">
    <source>
        <dbReference type="SAM" id="SignalP"/>
    </source>
</evidence>
<keyword evidence="3" id="KW-0949">S-adenosyl-L-methionine</keyword>
<keyword evidence="2" id="KW-0808">Transferase</keyword>
<evidence type="ECO:0000313" key="6">
    <source>
        <dbReference type="EMBL" id="CUI16728.1"/>
    </source>
</evidence>
<dbReference type="InterPro" id="IPR025714">
    <property type="entry name" value="Methyltranfer_dom"/>
</dbReference>
<keyword evidence="4" id="KW-0732">Signal</keyword>
<keyword evidence="7" id="KW-1185">Reference proteome</keyword>
<accession>A0A0U5JAA3</accession>
<protein>
    <submittedName>
        <fullName evidence="6">Conserved hypothetical secreted protein</fullName>
    </submittedName>
</protein>
<dbReference type="Gene3D" id="3.40.50.150">
    <property type="entry name" value="Vaccinia Virus protein VP39"/>
    <property type="match status" value="1"/>
</dbReference>
<gene>
    <name evidence="6" type="ORF">PNK_1111</name>
</gene>
<dbReference type="InterPro" id="IPR029063">
    <property type="entry name" value="SAM-dependent_MTases_sf"/>
</dbReference>
<dbReference type="Proteomes" id="UP000069902">
    <property type="component" value="Chromosome cPNK"/>
</dbReference>
<sequence length="295" mass="33906">MLRKVVKNLVFVLAAHAALFGEVVDQINHWDGDLYEQNCSLQYKWAIASLKRFEFRGDKSILDVGCGDGRITAAIAKFLPNARVVGVDFSDSMIAKANANKDKDGPDNLSYETKNAMDLNYESEFDLVLSFSCLHWVPDHLATLKGIEKSLMPGGRAFLYFALDHGRTRFDRSMRCAISSPQWSEYFHDFPSPFTIARPHKFLKDVEDANMLLKKMEMITYDEVYESREAFMKWMRGWLPHLERLPSDKHQAFLEDVVDFYLEKCPVDANGCIHYIDYFIEVEVLKGPTNYLNAS</sequence>
<reference evidence="7" key="1">
    <citation type="submission" date="2015-09" db="EMBL/GenBank/DDBJ databases">
        <authorList>
            <person name="Bertelli C."/>
        </authorList>
    </citation>
    <scope>NUCLEOTIDE SEQUENCE [LARGE SCALE GENOMIC DNA]</scope>
    <source>
        <strain evidence="7">KNic</strain>
    </source>
</reference>
<dbReference type="InterPro" id="IPR023149">
    <property type="entry name" value="Trans_acon_MeTrfase_C"/>
</dbReference>
<dbReference type="KEGG" id="pnl:PNK_1111"/>
<evidence type="ECO:0000259" key="5">
    <source>
        <dbReference type="Pfam" id="PF13847"/>
    </source>
</evidence>
<evidence type="ECO:0000313" key="7">
    <source>
        <dbReference type="Proteomes" id="UP000069902"/>
    </source>
</evidence>
<dbReference type="RefSeq" id="WP_032125542.1">
    <property type="nucleotide sequence ID" value="NZ_LN879502.1"/>
</dbReference>
<feature type="chain" id="PRO_5006860343" evidence="4">
    <location>
        <begin position="18"/>
        <end position="295"/>
    </location>
</feature>
<keyword evidence="1" id="KW-0489">Methyltransferase</keyword>
<dbReference type="PANTHER" id="PTHR43464:SF19">
    <property type="entry name" value="UBIQUINONE BIOSYNTHESIS O-METHYLTRANSFERASE, MITOCHONDRIAL"/>
    <property type="match status" value="1"/>
</dbReference>
<evidence type="ECO:0000256" key="2">
    <source>
        <dbReference type="ARBA" id="ARBA00022679"/>
    </source>
</evidence>
<dbReference type="EMBL" id="LN879502">
    <property type="protein sequence ID" value="CUI16728.1"/>
    <property type="molecule type" value="Genomic_DNA"/>
</dbReference>
<dbReference type="CDD" id="cd02440">
    <property type="entry name" value="AdoMet_MTases"/>
    <property type="match status" value="1"/>
</dbReference>
<evidence type="ECO:0000256" key="1">
    <source>
        <dbReference type="ARBA" id="ARBA00022603"/>
    </source>
</evidence>
<proteinExistence type="predicted"/>
<dbReference type="GO" id="GO:0032259">
    <property type="term" value="P:methylation"/>
    <property type="evidence" value="ECO:0007669"/>
    <property type="project" value="UniProtKB-KW"/>
</dbReference>
<evidence type="ECO:0000256" key="3">
    <source>
        <dbReference type="ARBA" id="ARBA00022691"/>
    </source>
</evidence>
<dbReference type="PATRIC" id="fig|389348.3.peg.1225"/>
<name>A0A0U5JAA3_9BACT</name>
<feature type="signal peptide" evidence="4">
    <location>
        <begin position="1"/>
        <end position="17"/>
    </location>
</feature>
<dbReference type="GO" id="GO:0030798">
    <property type="term" value="F:trans-aconitate 2-methyltransferase activity"/>
    <property type="evidence" value="ECO:0007669"/>
    <property type="project" value="InterPro"/>
</dbReference>
<dbReference type="Pfam" id="PF13847">
    <property type="entry name" value="Methyltransf_31"/>
    <property type="match status" value="1"/>
</dbReference>